<feature type="region of interest" description="Disordered" evidence="13">
    <location>
        <begin position="490"/>
        <end position="547"/>
    </location>
</feature>
<protein>
    <recommendedName>
        <fullName evidence="10">Mitogen-activated protein kinase kinase kinase 19</fullName>
        <ecNumber evidence="2">2.7.11.1</ecNumber>
    </recommendedName>
    <alternativeName>
        <fullName evidence="11">SPS1/STE20-related protein kinase YSK4</fullName>
    </alternativeName>
</protein>
<comment type="catalytic activity">
    <reaction evidence="8">
        <text>L-threonyl-[protein] + ATP = O-phospho-L-threonyl-[protein] + ADP + H(+)</text>
        <dbReference type="Rhea" id="RHEA:46608"/>
        <dbReference type="Rhea" id="RHEA-COMP:11060"/>
        <dbReference type="Rhea" id="RHEA-COMP:11605"/>
        <dbReference type="ChEBI" id="CHEBI:15378"/>
        <dbReference type="ChEBI" id="CHEBI:30013"/>
        <dbReference type="ChEBI" id="CHEBI:30616"/>
        <dbReference type="ChEBI" id="CHEBI:61977"/>
        <dbReference type="ChEBI" id="CHEBI:456216"/>
        <dbReference type="EC" id="2.7.11.1"/>
    </reaction>
</comment>
<evidence type="ECO:0000256" key="10">
    <source>
        <dbReference type="ARBA" id="ARBA00069016"/>
    </source>
</evidence>
<feature type="binding site" evidence="12">
    <location>
        <position position="1123"/>
    </location>
    <ligand>
        <name>ATP</name>
        <dbReference type="ChEBI" id="CHEBI:30616"/>
    </ligand>
</feature>
<evidence type="ECO:0000313" key="15">
    <source>
        <dbReference type="EMBL" id="PIK44990.1"/>
    </source>
</evidence>
<dbReference type="PROSITE" id="PS00107">
    <property type="entry name" value="PROTEIN_KINASE_ATP"/>
    <property type="match status" value="1"/>
</dbReference>
<accession>A0A2G8KAH8</accession>
<comment type="catalytic activity">
    <reaction evidence="9">
        <text>L-seryl-[protein] + ATP = O-phospho-L-seryl-[protein] + ADP + H(+)</text>
        <dbReference type="Rhea" id="RHEA:17989"/>
        <dbReference type="Rhea" id="RHEA-COMP:9863"/>
        <dbReference type="Rhea" id="RHEA-COMP:11604"/>
        <dbReference type="ChEBI" id="CHEBI:15378"/>
        <dbReference type="ChEBI" id="CHEBI:29999"/>
        <dbReference type="ChEBI" id="CHEBI:30616"/>
        <dbReference type="ChEBI" id="CHEBI:83421"/>
        <dbReference type="ChEBI" id="CHEBI:456216"/>
        <dbReference type="EC" id="2.7.11.1"/>
    </reaction>
</comment>
<evidence type="ECO:0000256" key="9">
    <source>
        <dbReference type="ARBA" id="ARBA00048679"/>
    </source>
</evidence>
<feature type="region of interest" description="Disordered" evidence="13">
    <location>
        <begin position="845"/>
        <end position="882"/>
    </location>
</feature>
<dbReference type="SUPFAM" id="SSF56112">
    <property type="entry name" value="Protein kinase-like (PK-like)"/>
    <property type="match status" value="1"/>
</dbReference>
<evidence type="ECO:0000256" key="6">
    <source>
        <dbReference type="ARBA" id="ARBA00022777"/>
    </source>
</evidence>
<keyword evidence="4" id="KW-0808">Transferase</keyword>
<comment type="caution">
    <text evidence="15">The sequence shown here is derived from an EMBL/GenBank/DDBJ whole genome shotgun (WGS) entry which is preliminary data.</text>
</comment>
<feature type="compositionally biased region" description="Basic and acidic residues" evidence="13">
    <location>
        <begin position="307"/>
        <end position="319"/>
    </location>
</feature>
<evidence type="ECO:0000256" key="12">
    <source>
        <dbReference type="PROSITE-ProRule" id="PRU10141"/>
    </source>
</evidence>
<feature type="compositionally biased region" description="Basic and acidic residues" evidence="13">
    <location>
        <begin position="919"/>
        <end position="936"/>
    </location>
</feature>
<dbReference type="GO" id="GO:0035556">
    <property type="term" value="P:intracellular signal transduction"/>
    <property type="evidence" value="ECO:0007669"/>
    <property type="project" value="UniProtKB-ARBA"/>
</dbReference>
<feature type="compositionally biased region" description="Basic and acidic residues" evidence="13">
    <location>
        <begin position="248"/>
        <end position="258"/>
    </location>
</feature>
<feature type="compositionally biased region" description="Low complexity" evidence="13">
    <location>
        <begin position="196"/>
        <end position="218"/>
    </location>
</feature>
<feature type="region of interest" description="Disordered" evidence="13">
    <location>
        <begin position="17"/>
        <end position="437"/>
    </location>
</feature>
<dbReference type="PROSITE" id="PS50011">
    <property type="entry name" value="PROTEIN_KINASE_DOM"/>
    <property type="match status" value="1"/>
</dbReference>
<keyword evidence="16" id="KW-1185">Reference proteome</keyword>
<feature type="compositionally biased region" description="Basic residues" evidence="13">
    <location>
        <begin position="721"/>
        <end position="730"/>
    </location>
</feature>
<dbReference type="GO" id="GO:0005524">
    <property type="term" value="F:ATP binding"/>
    <property type="evidence" value="ECO:0007669"/>
    <property type="project" value="UniProtKB-UniRule"/>
</dbReference>
<keyword evidence="7 12" id="KW-0067">ATP-binding</keyword>
<dbReference type="InterPro" id="IPR017441">
    <property type="entry name" value="Protein_kinase_ATP_BS"/>
</dbReference>
<feature type="region of interest" description="Disordered" evidence="13">
    <location>
        <begin position="783"/>
        <end position="817"/>
    </location>
</feature>
<evidence type="ECO:0000256" key="4">
    <source>
        <dbReference type="ARBA" id="ARBA00022679"/>
    </source>
</evidence>
<feature type="compositionally biased region" description="Polar residues" evidence="13">
    <location>
        <begin position="1067"/>
        <end position="1087"/>
    </location>
</feature>
<keyword evidence="6" id="KW-0418">Kinase</keyword>
<feature type="compositionally biased region" description="Basic and acidic residues" evidence="13">
    <location>
        <begin position="46"/>
        <end position="56"/>
    </location>
</feature>
<dbReference type="FunFam" id="1.10.510.10:FF:000331">
    <property type="entry name" value="Mitogen-activated protein kinase kinase kinase 19"/>
    <property type="match status" value="1"/>
</dbReference>
<keyword evidence="5 12" id="KW-0547">Nucleotide-binding</keyword>
<evidence type="ECO:0000256" key="11">
    <source>
        <dbReference type="ARBA" id="ARBA00080573"/>
    </source>
</evidence>
<dbReference type="Gene3D" id="1.10.510.10">
    <property type="entry name" value="Transferase(Phosphotransferase) domain 1"/>
    <property type="match status" value="1"/>
</dbReference>
<evidence type="ECO:0000256" key="2">
    <source>
        <dbReference type="ARBA" id="ARBA00012513"/>
    </source>
</evidence>
<dbReference type="Pfam" id="PF00069">
    <property type="entry name" value="Pkinase"/>
    <property type="match status" value="1"/>
</dbReference>
<dbReference type="GO" id="GO:0004674">
    <property type="term" value="F:protein serine/threonine kinase activity"/>
    <property type="evidence" value="ECO:0007669"/>
    <property type="project" value="UniProtKB-KW"/>
</dbReference>
<dbReference type="EMBL" id="MRZV01000740">
    <property type="protein sequence ID" value="PIK44990.1"/>
    <property type="molecule type" value="Genomic_DNA"/>
</dbReference>
<feature type="compositionally biased region" description="Basic and acidic residues" evidence="13">
    <location>
        <begin position="176"/>
        <end position="195"/>
    </location>
</feature>
<dbReference type="InterPro" id="IPR000719">
    <property type="entry name" value="Prot_kinase_dom"/>
</dbReference>
<reference evidence="15 16" key="1">
    <citation type="journal article" date="2017" name="PLoS Biol.">
        <title>The sea cucumber genome provides insights into morphological evolution and visceral regeneration.</title>
        <authorList>
            <person name="Zhang X."/>
            <person name="Sun L."/>
            <person name="Yuan J."/>
            <person name="Sun Y."/>
            <person name="Gao Y."/>
            <person name="Zhang L."/>
            <person name="Li S."/>
            <person name="Dai H."/>
            <person name="Hamel J.F."/>
            <person name="Liu C."/>
            <person name="Yu Y."/>
            <person name="Liu S."/>
            <person name="Lin W."/>
            <person name="Guo K."/>
            <person name="Jin S."/>
            <person name="Xu P."/>
            <person name="Storey K.B."/>
            <person name="Huan P."/>
            <person name="Zhang T."/>
            <person name="Zhou Y."/>
            <person name="Zhang J."/>
            <person name="Lin C."/>
            <person name="Li X."/>
            <person name="Xing L."/>
            <person name="Huo D."/>
            <person name="Sun M."/>
            <person name="Wang L."/>
            <person name="Mercier A."/>
            <person name="Li F."/>
            <person name="Yang H."/>
            <person name="Xiang J."/>
        </authorList>
    </citation>
    <scope>NUCLEOTIDE SEQUENCE [LARGE SCALE GENOMIC DNA]</scope>
    <source>
        <strain evidence="15">Shaxun</strain>
        <tissue evidence="15">Muscle</tissue>
    </source>
</reference>
<evidence type="ECO:0000256" key="13">
    <source>
        <dbReference type="SAM" id="MobiDB-lite"/>
    </source>
</evidence>
<feature type="compositionally biased region" description="Low complexity" evidence="13">
    <location>
        <begin position="363"/>
        <end position="379"/>
    </location>
</feature>
<feature type="compositionally biased region" description="Basic and acidic residues" evidence="13">
    <location>
        <begin position="107"/>
        <end position="120"/>
    </location>
</feature>
<feature type="compositionally biased region" description="Polar residues" evidence="13">
    <location>
        <begin position="140"/>
        <end position="175"/>
    </location>
</feature>
<name>A0A2G8KAH8_STIJA</name>
<feature type="region of interest" description="Disordered" evidence="13">
    <location>
        <begin position="714"/>
        <end position="751"/>
    </location>
</feature>
<feature type="compositionally biased region" description="Polar residues" evidence="13">
    <location>
        <begin position="788"/>
        <end position="798"/>
    </location>
</feature>
<feature type="compositionally biased region" description="Basic and acidic residues" evidence="13">
    <location>
        <begin position="351"/>
        <end position="362"/>
    </location>
</feature>
<evidence type="ECO:0000256" key="8">
    <source>
        <dbReference type="ARBA" id="ARBA00047899"/>
    </source>
</evidence>
<dbReference type="InterPro" id="IPR011009">
    <property type="entry name" value="Kinase-like_dom_sf"/>
</dbReference>
<dbReference type="PROSITE" id="PS00108">
    <property type="entry name" value="PROTEIN_KINASE_ST"/>
    <property type="match status" value="1"/>
</dbReference>
<evidence type="ECO:0000256" key="5">
    <source>
        <dbReference type="ARBA" id="ARBA00022741"/>
    </source>
</evidence>
<keyword evidence="3" id="KW-0723">Serine/threonine-protein kinase</keyword>
<dbReference type="SMART" id="SM00220">
    <property type="entry name" value="S_TKc"/>
    <property type="match status" value="1"/>
</dbReference>
<feature type="region of interest" description="Disordered" evidence="13">
    <location>
        <begin position="896"/>
        <end position="970"/>
    </location>
</feature>
<evidence type="ECO:0000256" key="7">
    <source>
        <dbReference type="ARBA" id="ARBA00022840"/>
    </source>
</evidence>
<dbReference type="PANTHER" id="PTHR11584">
    <property type="entry name" value="SERINE/THREONINE PROTEIN KINASE"/>
    <property type="match status" value="1"/>
</dbReference>
<feature type="compositionally biased region" description="Basic and acidic residues" evidence="13">
    <location>
        <begin position="225"/>
        <end position="236"/>
    </location>
</feature>
<dbReference type="OrthoDB" id="10020384at2759"/>
<feature type="compositionally biased region" description="Basic and acidic residues" evidence="13">
    <location>
        <begin position="63"/>
        <end position="74"/>
    </location>
</feature>
<gene>
    <name evidence="15" type="ORF">BSL78_18125</name>
</gene>
<evidence type="ECO:0000259" key="14">
    <source>
        <dbReference type="PROSITE" id="PS50011"/>
    </source>
</evidence>
<feature type="compositionally biased region" description="Polar residues" evidence="13">
    <location>
        <begin position="238"/>
        <end position="247"/>
    </location>
</feature>
<dbReference type="STRING" id="307972.A0A2G8KAH8"/>
<sequence length="1403" mass="153637">MEHLPPENKANNKLIAVTKEITGISPVSSGKSNTDEIKHYAGKSSEVPRKESKHSENSANTSKDARSSKVKPSEVQKSTVGTKVETVKAIPQNRGKVSVSKTVQDTPAKKESKIHDKESNRVVANSAIKNVNNKKKETTAVGNKQTDKTSVSSKETKRTTQVSRESKTAIIQSSKSPREVKSKLKENLEAKRKELSMSNKFSKSSSVTKSLSSSSSSKALAVKDQVTKSKLEDVVSHVESSTGNIETKGTERKADSGRSHGTMSTPTDVTSDLTSDLYSRDSDSLDSSIEEVLDEVAFSSSSESDLENPRKEVDTKKGTVGDSSQSKTAVVEGKKPKQGAMMLDPAVVVTKTEKKDTLEKPNKLSPKSPKTPKSTGTRKFVFKSADKQTNKKKIAKPNQGKSLEVSKEMSAKASSPIIKKKVDVSRGGGRSANGDRAVGSVSMDVKIDRQLTKYKDASAEMVLDEEEKKKLGEFGTNQVQHTPVIIDIRDDLPGLQEDMEQQSKSAISDIAKRNGQPKLSENRNRKKSAVQQIGQRISKGSAKTSNLVGRVSNKAKIGNKSLNKKPLANSKIGKEALKSPKKGKGKNVGKKENLRIMPDSESNKTAFITGQGWEIKTSRNEVDGVIIQKERQDSREGPSLSQRKLSPAQSLKMDYIAKNLPMSPEVINNIANIMSPLELDTPKFIPDTMDTIKEFAGSLSSVEEEKTRAIFTFSPVGSPNTRRRSNKKSSKVSEGKKTPMMKGTPSPDATTPGSAFLPSMVEDVADCDSSDLKTNPELLKVFQIPDHSASTETTPRIQSSREADGQQDTVSRDPVVPRENVLIDIPAGVKDALKVKRKSINVMQKPPLPKFGLSKSQRNLLKRRQSAPSELPSSDEDSSDLDSLASSFRRRFLADIPSEDGSGDEVSRSNVSKVRRNKKMEETDKSVTQEDKENVKVHSSSRRKPETGSGDDGVESKNAQEELTSSSKEQLLHEHVQTLSIKTLQELNTILSNSEEVDITSPLAPVPLSARPVSRESMISNKTQTTHSLNQSLPMSESSVGFEVGALDGLRPDSRLSAEMVSTGRGTCLSSATSGDRSHSQSTNLSESEGELLHWKKGNVLGKGAFGTVYCGLTSTGQLIAVKQVELTGQHQAGEQYEKLQEEVELLKTLRHKNIVGFLGVSLDESMVNIFMQYIPGGSIASLLARFGALEEPVFCRYTKQVVDGTVYLHSNNVIHRDIKGANIMLMSNGVIKLIDFGCAKRLCIQISQSQNLLKSMKGTPYWMSPEVIMETGHGVKSDVWSIGCTVMEMATRKPPWAEMPPMSAIFAIGAGGPVPQLGETFSSDARGFVDLCLTRDPNDRAASLDLLQHPFLKNRRERRRDSRLHSRTSLSNFEEGIMFKEQPILKETIEKPRKRRIFEDFE</sequence>
<evidence type="ECO:0000256" key="3">
    <source>
        <dbReference type="ARBA" id="ARBA00022527"/>
    </source>
</evidence>
<evidence type="ECO:0000313" key="16">
    <source>
        <dbReference type="Proteomes" id="UP000230750"/>
    </source>
</evidence>
<dbReference type="EC" id="2.7.11.1" evidence="2"/>
<dbReference type="PANTHER" id="PTHR11584:SF369">
    <property type="entry name" value="MITOGEN-ACTIVATED PROTEIN KINASE KINASE KINASE 19-RELATED"/>
    <property type="match status" value="1"/>
</dbReference>
<dbReference type="Proteomes" id="UP000230750">
    <property type="component" value="Unassembled WGS sequence"/>
</dbReference>
<proteinExistence type="inferred from homology"/>
<evidence type="ECO:0000256" key="1">
    <source>
        <dbReference type="ARBA" id="ARBA00008874"/>
    </source>
</evidence>
<feature type="compositionally biased region" description="Polar residues" evidence="13">
    <location>
        <begin position="259"/>
        <end position="270"/>
    </location>
</feature>
<organism evidence="15 16">
    <name type="scientific">Stichopus japonicus</name>
    <name type="common">Sea cucumber</name>
    <dbReference type="NCBI Taxonomy" id="307972"/>
    <lineage>
        <taxon>Eukaryota</taxon>
        <taxon>Metazoa</taxon>
        <taxon>Echinodermata</taxon>
        <taxon>Eleutherozoa</taxon>
        <taxon>Echinozoa</taxon>
        <taxon>Holothuroidea</taxon>
        <taxon>Aspidochirotacea</taxon>
        <taxon>Aspidochirotida</taxon>
        <taxon>Stichopodidae</taxon>
        <taxon>Apostichopus</taxon>
    </lineage>
</organism>
<feature type="domain" description="Protein kinase" evidence="14">
    <location>
        <begin position="1095"/>
        <end position="1353"/>
    </location>
</feature>
<feature type="region of interest" description="Disordered" evidence="13">
    <location>
        <begin position="1067"/>
        <end position="1089"/>
    </location>
</feature>
<comment type="similarity">
    <text evidence="1">Belongs to the protein kinase superfamily. STE Ser/Thr protein kinase family. STE20 subfamily.</text>
</comment>
<dbReference type="InterPro" id="IPR008271">
    <property type="entry name" value="Ser/Thr_kinase_AS"/>
</dbReference>